<keyword evidence="1" id="KW-0175">Coiled coil</keyword>
<organism evidence="4 5">
    <name type="scientific">Chenopodium quinoa</name>
    <name type="common">Quinoa</name>
    <dbReference type="NCBI Taxonomy" id="63459"/>
    <lineage>
        <taxon>Eukaryota</taxon>
        <taxon>Viridiplantae</taxon>
        <taxon>Streptophyta</taxon>
        <taxon>Embryophyta</taxon>
        <taxon>Tracheophyta</taxon>
        <taxon>Spermatophyta</taxon>
        <taxon>Magnoliopsida</taxon>
        <taxon>eudicotyledons</taxon>
        <taxon>Gunneridae</taxon>
        <taxon>Pentapetalae</taxon>
        <taxon>Caryophyllales</taxon>
        <taxon>Chenopodiaceae</taxon>
        <taxon>Chenopodioideae</taxon>
        <taxon>Atripliceae</taxon>
        <taxon>Chenopodium</taxon>
    </lineage>
</organism>
<protein>
    <recommendedName>
        <fullName evidence="3">Aminotransferase-like plant mobile domain-containing protein</fullName>
    </recommendedName>
</protein>
<keyword evidence="2" id="KW-1133">Transmembrane helix</keyword>
<accession>A0A803LPL0</accession>
<dbReference type="EnsemblPlants" id="AUR62016889-RA">
    <property type="protein sequence ID" value="AUR62016889-RA:cds"/>
    <property type="gene ID" value="AUR62016889"/>
</dbReference>
<keyword evidence="2" id="KW-0812">Transmembrane</keyword>
<dbReference type="Proteomes" id="UP000596660">
    <property type="component" value="Unplaced"/>
</dbReference>
<feature type="domain" description="Aminotransferase-like plant mobile" evidence="3">
    <location>
        <begin position="71"/>
        <end position="316"/>
    </location>
</feature>
<keyword evidence="2" id="KW-0472">Membrane</keyword>
<evidence type="ECO:0000256" key="2">
    <source>
        <dbReference type="SAM" id="Phobius"/>
    </source>
</evidence>
<feature type="coiled-coil region" evidence="1">
    <location>
        <begin position="453"/>
        <end position="480"/>
    </location>
</feature>
<reference evidence="4" key="1">
    <citation type="journal article" date="2017" name="Nature">
        <title>The genome of Chenopodium quinoa.</title>
        <authorList>
            <person name="Jarvis D.E."/>
            <person name="Ho Y.S."/>
            <person name="Lightfoot D.J."/>
            <person name="Schmoeckel S.M."/>
            <person name="Li B."/>
            <person name="Borm T.J.A."/>
            <person name="Ohyanagi H."/>
            <person name="Mineta K."/>
            <person name="Michell C.T."/>
            <person name="Saber N."/>
            <person name="Kharbatia N.M."/>
            <person name="Rupper R.R."/>
            <person name="Sharp A.R."/>
            <person name="Dally N."/>
            <person name="Boughton B.A."/>
            <person name="Woo Y.H."/>
            <person name="Gao G."/>
            <person name="Schijlen E.G.W.M."/>
            <person name="Guo X."/>
            <person name="Momin A.A."/>
            <person name="Negrao S."/>
            <person name="Al-Babili S."/>
            <person name="Gehring C."/>
            <person name="Roessner U."/>
            <person name="Jung C."/>
            <person name="Murphy K."/>
            <person name="Arold S.T."/>
            <person name="Gojobori T."/>
            <person name="van der Linden C.G."/>
            <person name="van Loo E.N."/>
            <person name="Jellen E.N."/>
            <person name="Maughan P.J."/>
            <person name="Tester M."/>
        </authorList>
    </citation>
    <scope>NUCLEOTIDE SEQUENCE [LARGE SCALE GENOMIC DNA]</scope>
    <source>
        <strain evidence="4">cv. PI 614886</strain>
    </source>
</reference>
<sequence>MLNDCLVTLSFHVIVMGLCVTLVKVCCITDMRVLHWLINSLFPNVWINHFPNTTYETSEPFLQHCLGLRGLYNMLSLPKSAILSPFLSEVLGYYDPITNTFDIRGHVLGITLEDVLFLARIRIDGKPVLVKDYRNNHCSAIFEEVIYDVNKLYEIIEDTSADWKKRKAALLMVIVQCIIILSPNGINFYPPLFEVLSDPDGTFGTYAWGAAMLAFLQHHLEKLNQSTKLGGCTWLLVIPKLWDSLGLTSVREEMEAGQLDQHPFPMQWILEKLLLNSALGNDRRSDYRKKMHTVFENLEDEEICWTPYANWVLPDELKEDKWAQEANKFKEMQNQEIEKYFFHFRAQEATKFKEMQNQEIEKYFFHFGAQEATKFKEMQNQGIEKYFFHFRAQEATKLKRDKLVSPDLKDVPAQSMKETTAVNGPSTGSYPEATKFKEMQNQGIEKYFFHFRAQEATKLKEMQNQEIEKYLVEREQLEQIHIA</sequence>
<dbReference type="InterPro" id="IPR044824">
    <property type="entry name" value="MAIN-like"/>
</dbReference>
<dbReference type="Gramene" id="AUR62016889-RA">
    <property type="protein sequence ID" value="AUR62016889-RA:cds"/>
    <property type="gene ID" value="AUR62016889"/>
</dbReference>
<evidence type="ECO:0000256" key="1">
    <source>
        <dbReference type="SAM" id="Coils"/>
    </source>
</evidence>
<dbReference type="GO" id="GO:0010073">
    <property type="term" value="P:meristem maintenance"/>
    <property type="evidence" value="ECO:0007669"/>
    <property type="project" value="InterPro"/>
</dbReference>
<name>A0A803LPL0_CHEQI</name>
<evidence type="ECO:0000313" key="5">
    <source>
        <dbReference type="Proteomes" id="UP000596660"/>
    </source>
</evidence>
<evidence type="ECO:0000313" key="4">
    <source>
        <dbReference type="EnsemblPlants" id="AUR62016889-RA:cds"/>
    </source>
</evidence>
<dbReference type="PANTHER" id="PTHR46033:SF8">
    <property type="entry name" value="PROTEIN MAINTENANCE OF MERISTEMS-LIKE"/>
    <property type="match status" value="1"/>
</dbReference>
<evidence type="ECO:0000259" key="3">
    <source>
        <dbReference type="Pfam" id="PF10536"/>
    </source>
</evidence>
<keyword evidence="5" id="KW-1185">Reference proteome</keyword>
<reference evidence="4" key="2">
    <citation type="submission" date="2021-03" db="UniProtKB">
        <authorList>
            <consortium name="EnsemblPlants"/>
        </authorList>
    </citation>
    <scope>IDENTIFICATION</scope>
</reference>
<feature type="transmembrane region" description="Helical" evidence="2">
    <location>
        <begin position="6"/>
        <end position="27"/>
    </location>
</feature>
<dbReference type="AlphaFoldDB" id="A0A803LPL0"/>
<dbReference type="PANTHER" id="PTHR46033">
    <property type="entry name" value="PROTEIN MAIN-LIKE 2"/>
    <property type="match status" value="1"/>
</dbReference>
<feature type="transmembrane region" description="Helical" evidence="2">
    <location>
        <begin position="168"/>
        <end position="189"/>
    </location>
</feature>
<proteinExistence type="predicted"/>
<dbReference type="Pfam" id="PF10536">
    <property type="entry name" value="PMD"/>
    <property type="match status" value="1"/>
</dbReference>
<dbReference type="InterPro" id="IPR019557">
    <property type="entry name" value="AminoTfrase-like_pln_mobile"/>
</dbReference>